<organism evidence="1 2">
    <name type="scientific">Arthrobacter flavus</name>
    <dbReference type="NCBI Taxonomy" id="95172"/>
    <lineage>
        <taxon>Bacteria</taxon>
        <taxon>Bacillati</taxon>
        <taxon>Actinomycetota</taxon>
        <taxon>Actinomycetes</taxon>
        <taxon>Micrococcales</taxon>
        <taxon>Micrococcaceae</taxon>
        <taxon>Arthrobacter</taxon>
    </lineage>
</organism>
<comment type="caution">
    <text evidence="1">The sequence shown here is derived from an EMBL/GenBank/DDBJ whole genome shotgun (WGS) entry which is preliminary data.</text>
</comment>
<dbReference type="Proteomes" id="UP001597307">
    <property type="component" value="Unassembled WGS sequence"/>
</dbReference>
<evidence type="ECO:0000313" key="2">
    <source>
        <dbReference type="Proteomes" id="UP001597307"/>
    </source>
</evidence>
<accession>A0ABW4QA78</accession>
<dbReference type="EMBL" id="JBHUGA010000060">
    <property type="protein sequence ID" value="MFD1847608.1"/>
    <property type="molecule type" value="Genomic_DNA"/>
</dbReference>
<proteinExistence type="predicted"/>
<protein>
    <submittedName>
        <fullName evidence="1">Uncharacterized protein</fullName>
    </submittedName>
</protein>
<sequence length="87" mass="9513">MAVSVILDLTGAVSIKDLEKFLDFVPEGFDSQRDLRVASTDRFRSEGLPDFLKMPLPTAAIETGKPVSPIRSPQLEVCTSFESGPED</sequence>
<gene>
    <name evidence="1" type="ORF">ACFSFX_13520</name>
</gene>
<name>A0ABW4QA78_9MICC</name>
<keyword evidence="2" id="KW-1185">Reference proteome</keyword>
<evidence type="ECO:0000313" key="1">
    <source>
        <dbReference type="EMBL" id="MFD1847608.1"/>
    </source>
</evidence>
<dbReference type="RefSeq" id="WP_343880641.1">
    <property type="nucleotide sequence ID" value="NZ_BAAAIJ010000051.1"/>
</dbReference>
<reference evidence="2" key="1">
    <citation type="journal article" date="2019" name="Int. J. Syst. Evol. Microbiol.">
        <title>The Global Catalogue of Microorganisms (GCM) 10K type strain sequencing project: providing services to taxonomists for standard genome sequencing and annotation.</title>
        <authorList>
            <consortium name="The Broad Institute Genomics Platform"/>
            <consortium name="The Broad Institute Genome Sequencing Center for Infectious Disease"/>
            <person name="Wu L."/>
            <person name="Ma J."/>
        </authorList>
    </citation>
    <scope>NUCLEOTIDE SEQUENCE [LARGE SCALE GENOMIC DNA]</scope>
    <source>
        <strain evidence="2">JCM 11496</strain>
    </source>
</reference>